<dbReference type="PROSITE" id="PS51186">
    <property type="entry name" value="GNAT"/>
    <property type="match status" value="1"/>
</dbReference>
<dbReference type="SUPFAM" id="SSF55729">
    <property type="entry name" value="Acyl-CoA N-acyltransferases (Nat)"/>
    <property type="match status" value="1"/>
</dbReference>
<reference evidence="3" key="1">
    <citation type="journal article" date="2019" name="Int. J. Syst. Evol. Microbiol.">
        <title>The Global Catalogue of Microorganisms (GCM) 10K type strain sequencing project: providing services to taxonomists for standard genome sequencing and annotation.</title>
        <authorList>
            <consortium name="The Broad Institute Genomics Platform"/>
            <consortium name="The Broad Institute Genome Sequencing Center for Infectious Disease"/>
            <person name="Wu L."/>
            <person name="Ma J."/>
        </authorList>
    </citation>
    <scope>NUCLEOTIDE SEQUENCE [LARGE SCALE GENOMIC DNA]</scope>
    <source>
        <strain evidence="3">KCTC 22558</strain>
    </source>
</reference>
<proteinExistence type="predicted"/>
<dbReference type="InterPro" id="IPR016181">
    <property type="entry name" value="Acyl_CoA_acyltransferase"/>
</dbReference>
<organism evidence="2 3">
    <name type="scientific">Cognatilysobacter xinjiangensis</name>
    <dbReference type="NCBI Taxonomy" id="546892"/>
    <lineage>
        <taxon>Bacteria</taxon>
        <taxon>Pseudomonadati</taxon>
        <taxon>Pseudomonadota</taxon>
        <taxon>Gammaproteobacteria</taxon>
        <taxon>Lysobacterales</taxon>
        <taxon>Lysobacteraceae</taxon>
        <taxon>Cognatilysobacter</taxon>
    </lineage>
</organism>
<name>A0ABQ3BTL3_9GAMM</name>
<protein>
    <recommendedName>
        <fullName evidence="1">N-acetyltransferase domain-containing protein</fullName>
    </recommendedName>
</protein>
<dbReference type="Proteomes" id="UP000643403">
    <property type="component" value="Unassembled WGS sequence"/>
</dbReference>
<evidence type="ECO:0000259" key="1">
    <source>
        <dbReference type="PROSITE" id="PS51186"/>
    </source>
</evidence>
<keyword evidence="3" id="KW-1185">Reference proteome</keyword>
<feature type="domain" description="N-acetyltransferase" evidence="1">
    <location>
        <begin position="1"/>
        <end position="124"/>
    </location>
</feature>
<dbReference type="CDD" id="cd04301">
    <property type="entry name" value="NAT_SF"/>
    <property type="match status" value="1"/>
</dbReference>
<dbReference type="Gene3D" id="3.40.630.30">
    <property type="match status" value="1"/>
</dbReference>
<evidence type="ECO:0000313" key="2">
    <source>
        <dbReference type="EMBL" id="GGZ52823.1"/>
    </source>
</evidence>
<dbReference type="Pfam" id="PF00583">
    <property type="entry name" value="Acetyltransf_1"/>
    <property type="match status" value="1"/>
</dbReference>
<sequence>MHPLKANVLQLKADWQYEESEHRQHYVIEAWLDGELAGRAYGWFQPGAEFVLEKIEVDRAQRSRGYGTAVIEQLRAKAREKGCREFVIKGVRAANTRAIRLYESMGAQPVRTSDTLISFVIAPP</sequence>
<comment type="caution">
    <text evidence="2">The sequence shown here is derived from an EMBL/GenBank/DDBJ whole genome shotgun (WGS) entry which is preliminary data.</text>
</comment>
<accession>A0ABQ3BTL3</accession>
<evidence type="ECO:0000313" key="3">
    <source>
        <dbReference type="Proteomes" id="UP000643403"/>
    </source>
</evidence>
<dbReference type="EMBL" id="BMXY01000001">
    <property type="protein sequence ID" value="GGZ52823.1"/>
    <property type="molecule type" value="Genomic_DNA"/>
</dbReference>
<gene>
    <name evidence="2" type="ORF">GCM10008101_02420</name>
</gene>
<dbReference type="InterPro" id="IPR000182">
    <property type="entry name" value="GNAT_dom"/>
</dbReference>